<gene>
    <name evidence="2" type="ORF">P167DRAFT_131933</name>
</gene>
<sequence length="308" mass="35476">MTEESQYQLWSTALDIVYLAGEEEGTWGADPQREKKLSNWRAEMIYKHDLTIPPPISWNQKQLGVEPRPTDEERREYTKNFHTMYNNSYFWRILDQAWDKECLDKCLDANHAIWDLKLKYRDFPWFCLPLPSEKWRTHTSQYIPKPSKNYCQWVVGLLDFGLMNFGDAEQIRLPGFQPAEREGAFEDSCHRAWLANAEYLPEGATNPLDVDSDEESDAANRSDTPPSPEPELEIVEDNYHNGPAVESQDSDSDDATTDESEAAGENSEAEQEDDDEEEAVEEKRQVGLKSKRGTEKPTNTGKRTKVSN</sequence>
<dbReference type="InParanoid" id="A0A3N4KXR7"/>
<feature type="compositionally biased region" description="Acidic residues" evidence="1">
    <location>
        <begin position="248"/>
        <end position="280"/>
    </location>
</feature>
<dbReference type="OrthoDB" id="5350792at2759"/>
<keyword evidence="3" id="KW-1185">Reference proteome</keyword>
<evidence type="ECO:0000313" key="3">
    <source>
        <dbReference type="Proteomes" id="UP000277580"/>
    </source>
</evidence>
<proteinExistence type="predicted"/>
<dbReference type="EMBL" id="ML119124">
    <property type="protein sequence ID" value="RPB13131.1"/>
    <property type="molecule type" value="Genomic_DNA"/>
</dbReference>
<protein>
    <submittedName>
        <fullName evidence="2">Uncharacterized protein</fullName>
    </submittedName>
</protein>
<dbReference type="Proteomes" id="UP000277580">
    <property type="component" value="Unassembled WGS sequence"/>
</dbReference>
<evidence type="ECO:0000313" key="2">
    <source>
        <dbReference type="EMBL" id="RPB13131.1"/>
    </source>
</evidence>
<evidence type="ECO:0000256" key="1">
    <source>
        <dbReference type="SAM" id="MobiDB-lite"/>
    </source>
</evidence>
<dbReference type="AlphaFoldDB" id="A0A3N4KXR7"/>
<organism evidence="2 3">
    <name type="scientific">Morchella conica CCBAS932</name>
    <dbReference type="NCBI Taxonomy" id="1392247"/>
    <lineage>
        <taxon>Eukaryota</taxon>
        <taxon>Fungi</taxon>
        <taxon>Dikarya</taxon>
        <taxon>Ascomycota</taxon>
        <taxon>Pezizomycotina</taxon>
        <taxon>Pezizomycetes</taxon>
        <taxon>Pezizales</taxon>
        <taxon>Morchellaceae</taxon>
        <taxon>Morchella</taxon>
    </lineage>
</organism>
<reference evidence="2 3" key="1">
    <citation type="journal article" date="2018" name="Nat. Ecol. Evol.">
        <title>Pezizomycetes genomes reveal the molecular basis of ectomycorrhizal truffle lifestyle.</title>
        <authorList>
            <person name="Murat C."/>
            <person name="Payen T."/>
            <person name="Noel B."/>
            <person name="Kuo A."/>
            <person name="Morin E."/>
            <person name="Chen J."/>
            <person name="Kohler A."/>
            <person name="Krizsan K."/>
            <person name="Balestrini R."/>
            <person name="Da Silva C."/>
            <person name="Montanini B."/>
            <person name="Hainaut M."/>
            <person name="Levati E."/>
            <person name="Barry K.W."/>
            <person name="Belfiori B."/>
            <person name="Cichocki N."/>
            <person name="Clum A."/>
            <person name="Dockter R.B."/>
            <person name="Fauchery L."/>
            <person name="Guy J."/>
            <person name="Iotti M."/>
            <person name="Le Tacon F."/>
            <person name="Lindquist E.A."/>
            <person name="Lipzen A."/>
            <person name="Malagnac F."/>
            <person name="Mello A."/>
            <person name="Molinier V."/>
            <person name="Miyauchi S."/>
            <person name="Poulain J."/>
            <person name="Riccioni C."/>
            <person name="Rubini A."/>
            <person name="Sitrit Y."/>
            <person name="Splivallo R."/>
            <person name="Traeger S."/>
            <person name="Wang M."/>
            <person name="Zifcakova L."/>
            <person name="Wipf D."/>
            <person name="Zambonelli A."/>
            <person name="Paolocci F."/>
            <person name="Nowrousian M."/>
            <person name="Ottonello S."/>
            <person name="Baldrian P."/>
            <person name="Spatafora J.W."/>
            <person name="Henrissat B."/>
            <person name="Nagy L.G."/>
            <person name="Aury J.M."/>
            <person name="Wincker P."/>
            <person name="Grigoriev I.V."/>
            <person name="Bonfante P."/>
            <person name="Martin F.M."/>
        </authorList>
    </citation>
    <scope>NUCLEOTIDE SEQUENCE [LARGE SCALE GENOMIC DNA]</scope>
    <source>
        <strain evidence="2 3">CCBAS932</strain>
    </source>
</reference>
<accession>A0A3N4KXR7</accession>
<name>A0A3N4KXR7_9PEZI</name>
<feature type="region of interest" description="Disordered" evidence="1">
    <location>
        <begin position="203"/>
        <end position="308"/>
    </location>
</feature>